<name>A0ABW6SZY0_9ACTN</name>
<keyword evidence="3" id="KW-1185">Reference proteome</keyword>
<proteinExistence type="predicted"/>
<dbReference type="PANTHER" id="PTHR35010:SF2">
    <property type="entry name" value="BLL4672 PROTEIN"/>
    <property type="match status" value="1"/>
</dbReference>
<organism evidence="2 3">
    <name type="scientific">Microtetraspora malaysiensis</name>
    <dbReference type="NCBI Taxonomy" id="161358"/>
    <lineage>
        <taxon>Bacteria</taxon>
        <taxon>Bacillati</taxon>
        <taxon>Actinomycetota</taxon>
        <taxon>Actinomycetes</taxon>
        <taxon>Streptosporangiales</taxon>
        <taxon>Streptosporangiaceae</taxon>
        <taxon>Microtetraspora</taxon>
    </lineage>
</organism>
<dbReference type="Pfam" id="PF17765">
    <property type="entry name" value="MLTR_LBD"/>
    <property type="match status" value="1"/>
</dbReference>
<dbReference type="CDD" id="cd00093">
    <property type="entry name" value="HTH_XRE"/>
    <property type="match status" value="1"/>
</dbReference>
<reference evidence="2 3" key="1">
    <citation type="submission" date="2024-10" db="EMBL/GenBank/DDBJ databases">
        <title>The Natural Products Discovery Center: Release of the First 8490 Sequenced Strains for Exploring Actinobacteria Biosynthetic Diversity.</title>
        <authorList>
            <person name="Kalkreuter E."/>
            <person name="Kautsar S.A."/>
            <person name="Yang D."/>
            <person name="Bader C.D."/>
            <person name="Teijaro C.N."/>
            <person name="Fluegel L."/>
            <person name="Davis C.M."/>
            <person name="Simpson J.R."/>
            <person name="Lauterbach L."/>
            <person name="Steele A.D."/>
            <person name="Gui C."/>
            <person name="Meng S."/>
            <person name="Li G."/>
            <person name="Viehrig K."/>
            <person name="Ye F."/>
            <person name="Su P."/>
            <person name="Kiefer A.F."/>
            <person name="Nichols A."/>
            <person name="Cepeda A.J."/>
            <person name="Yan W."/>
            <person name="Fan B."/>
            <person name="Jiang Y."/>
            <person name="Adhikari A."/>
            <person name="Zheng C.-J."/>
            <person name="Schuster L."/>
            <person name="Cowan T.M."/>
            <person name="Smanski M.J."/>
            <person name="Chevrette M.G."/>
            <person name="De Carvalho L.P.S."/>
            <person name="Shen B."/>
        </authorList>
    </citation>
    <scope>NUCLEOTIDE SEQUENCE [LARGE SCALE GENOMIC DNA]</scope>
    <source>
        <strain evidence="2 3">NPDC002173</strain>
    </source>
</reference>
<gene>
    <name evidence="2" type="ORF">ACFYXI_33860</name>
</gene>
<evidence type="ECO:0000313" key="2">
    <source>
        <dbReference type="EMBL" id="MFF3670586.1"/>
    </source>
</evidence>
<feature type="domain" description="HTH cro/C1-type" evidence="1">
    <location>
        <begin position="36"/>
        <end position="76"/>
    </location>
</feature>
<dbReference type="PROSITE" id="PS50943">
    <property type="entry name" value="HTH_CROC1"/>
    <property type="match status" value="1"/>
</dbReference>
<dbReference type="PANTHER" id="PTHR35010">
    <property type="entry name" value="BLL4672 PROTEIN-RELATED"/>
    <property type="match status" value="1"/>
</dbReference>
<dbReference type="RefSeq" id="WP_387416806.1">
    <property type="nucleotide sequence ID" value="NZ_JBIASD010000033.1"/>
</dbReference>
<dbReference type="InterPro" id="IPR010982">
    <property type="entry name" value="Lambda_DNA-bd_dom_sf"/>
</dbReference>
<dbReference type="Proteomes" id="UP001602013">
    <property type="component" value="Unassembled WGS sequence"/>
</dbReference>
<dbReference type="Pfam" id="PF13560">
    <property type="entry name" value="HTH_31"/>
    <property type="match status" value="1"/>
</dbReference>
<dbReference type="InterPro" id="IPR041413">
    <property type="entry name" value="MLTR_LBD"/>
</dbReference>
<comment type="caution">
    <text evidence="2">The sequence shown here is derived from an EMBL/GenBank/DDBJ whole genome shotgun (WGS) entry which is preliminary data.</text>
</comment>
<protein>
    <submittedName>
        <fullName evidence="2">Helix-turn-helix domain-containing protein</fullName>
    </submittedName>
</protein>
<accession>A0ABW6SZY0</accession>
<dbReference type="InterPro" id="IPR001387">
    <property type="entry name" value="Cro/C1-type_HTH"/>
</dbReference>
<dbReference type="Gene3D" id="1.10.260.40">
    <property type="entry name" value="lambda repressor-like DNA-binding domains"/>
    <property type="match status" value="1"/>
</dbReference>
<dbReference type="EMBL" id="JBIASD010000033">
    <property type="protein sequence ID" value="MFF3670586.1"/>
    <property type="molecule type" value="Genomic_DNA"/>
</dbReference>
<sequence>MGGSGELGEFLRRRRAAVTPADLDLRAPAGRRRVIGLRREELAGLAGISVAYYTRLEQGHVANASDQVLGALARALLLDDTQRAHLFDLARRPRRPARRRPRVERAHPRTLELLSALDHLPAVLLGRRNDVLAWNRMGHALLAGHVPFDAPDDPTTRPSMSRMLFLDARTRELERDWEHYARTHVGYLRLISGRHGDDPALAELIGELAMKSPEFAAMWAGGDVRECTFGSRTLNHPDVGPVEVTYQVWLQPDQPDHRLEIYTPGPDPAAAAAFAALERGLVHAAPSRASADTD</sequence>
<dbReference type="Gene3D" id="3.30.450.180">
    <property type="match status" value="1"/>
</dbReference>
<evidence type="ECO:0000313" key="3">
    <source>
        <dbReference type="Proteomes" id="UP001602013"/>
    </source>
</evidence>
<dbReference type="SUPFAM" id="SSF47413">
    <property type="entry name" value="lambda repressor-like DNA-binding domains"/>
    <property type="match status" value="1"/>
</dbReference>
<dbReference type="SMART" id="SM00530">
    <property type="entry name" value="HTH_XRE"/>
    <property type="match status" value="1"/>
</dbReference>
<evidence type="ECO:0000259" key="1">
    <source>
        <dbReference type="PROSITE" id="PS50943"/>
    </source>
</evidence>